<feature type="compositionally biased region" description="Basic residues" evidence="1">
    <location>
        <begin position="880"/>
        <end position="889"/>
    </location>
</feature>
<feature type="compositionally biased region" description="Basic and acidic residues" evidence="1">
    <location>
        <begin position="1143"/>
        <end position="1162"/>
    </location>
</feature>
<feature type="compositionally biased region" description="Acidic residues" evidence="1">
    <location>
        <begin position="856"/>
        <end position="867"/>
    </location>
</feature>
<dbReference type="InterPro" id="IPR027417">
    <property type="entry name" value="P-loop_NTPase"/>
</dbReference>
<evidence type="ECO:0000313" key="3">
    <source>
        <dbReference type="Proteomes" id="UP001150569"/>
    </source>
</evidence>
<accession>A0A9W8DTK7</accession>
<sequence>MTLGSIGVYVHLHNESPLSVRQSPRVKTSRSPATPRAHVSPLPPSGGSSGGCQILRGDTTKYFDYTGGAKAQERVYVDRCAETVPKAMTDATLSDHIQFALSGGNAAVFSMIVGASNLPSALRMNTFLRALNHLEELIAKSCSDMSVSYVMLGLTDKDCVNLATEVKIPLSQLSDKFDAQHRIATSVADISDLLRQDVRLPFLVSIRLTTMEPTPRAGHLCLIDLGAPILGTTITPAVPLPGISKSVQNLVKVAHILVGQDKVFHAPTHDTPLTLLTQDLVGGQAKTSFLFHLATEQSSPSELLTLLDFFAALSKMRCRQVINRVDPRVSQLHSQVAQSEAKYVALRGEIRKLQGIMVEQESITARVQAQFEEQAVSHRKHLEECSSQIVDLQQQLEHERAKKFDQAAAAWAAEKLLLEDEIRETKVRLLHIETEAERAKSSAQGGKNDVDKLGRRFLTVQDDYIEVYEKYTKLKSTHSGLTKKFTDLQGQLDEQLSILESERGELRTANDFLTSRLDEAKADQYKLQNQLTKFQERCEAAQQQAKQARADYDLLRDRMQELDKERQSERQRADEARANQAKLQEQIKGLEETCTNERLRSSVLEGQIAELRWQLSQAKREPTESAAPQVPTKVSKSRPRRQANSVGSEMVPESTVTVEIDSEVEGVTGSPPAAQSGGGTKRAASSSPETEPATLPEETTLRGRKRKKQKQAAKELEEISDAAPPQRSLRRSLKAGLSFYAEDKWDDGIGDSDKQPLIESESSPEPSKRKGRAAKHKSQSDDNYDEGDSDEQPLIESEPSPEPPKRRGRPAKRKSQLDDNYDEGDSDEQPLIEPEPSPEPPKRRGRPAKRKSQSDDNYDEGDSDEQPLIEPEPSPEPPKRRGRPAKRKSQSGDNYGEGDSAEQPLIEPEPSPEPPKRRGRPAKRKSQLDDNYDEGDSDEQPLIEPEPSPEPPKRRGRPAKRKNQSSCNTAGAPVVPEPESPVKSQPSKVKGIQVPDTMAAALAAADSSANFLQVPQRTSRPLTGKDRAIHAGGLESQLGAISDGESGNESQPECPGRIDRKTSRSLLRSPLLAQVEKARRSSGISESGAARRLILDVSVPDSPSPAVRVSKSVSAKPGPLRDGSVSPGLPSVEAKVNGGGDGVEAKPKDQTSRKALFKEASPDRSPSPSPSPPPMTSPRVTDRPQRRAKAAAKTCAEDDLSPSDPSDSETEGWTPKSKTKGKHKRKSSAASKPSLTRSDSATSLVSASSDPPEAIDVAGGSLNYQRLPPPLPMAHLNAARLALQAKSATAADGDAASVITSVTQLGGGALGAKEKRKRNLAKRMVSLGVNLLKADPATDKPSRNSLSLGFKVPKNF</sequence>
<feature type="compositionally biased region" description="Acidic residues" evidence="1">
    <location>
        <begin position="819"/>
        <end position="830"/>
    </location>
</feature>
<feature type="region of interest" description="Disordered" evidence="1">
    <location>
        <begin position="18"/>
        <end position="51"/>
    </location>
</feature>
<comment type="caution">
    <text evidence="2">The sequence shown here is derived from an EMBL/GenBank/DDBJ whole genome shotgun (WGS) entry which is preliminary data.</text>
</comment>
<evidence type="ECO:0008006" key="4">
    <source>
        <dbReference type="Google" id="ProtNLM"/>
    </source>
</evidence>
<evidence type="ECO:0000313" key="2">
    <source>
        <dbReference type="EMBL" id="KAJ1917742.1"/>
    </source>
</evidence>
<feature type="compositionally biased region" description="Basic residues" evidence="1">
    <location>
        <begin position="1217"/>
        <end position="1227"/>
    </location>
</feature>
<feature type="compositionally biased region" description="Basic residues" evidence="1">
    <location>
        <begin position="954"/>
        <end position="963"/>
    </location>
</feature>
<feature type="compositionally biased region" description="Pro residues" evidence="1">
    <location>
        <begin position="1165"/>
        <end position="1176"/>
    </location>
</feature>
<dbReference type="PRINTS" id="PR00929">
    <property type="entry name" value="ATHOOK"/>
</dbReference>
<dbReference type="SMART" id="SM00384">
    <property type="entry name" value="AT_hook"/>
    <property type="match status" value="5"/>
</dbReference>
<evidence type="ECO:0000256" key="1">
    <source>
        <dbReference type="SAM" id="MobiDB-lite"/>
    </source>
</evidence>
<feature type="compositionally biased region" description="Acidic residues" evidence="1">
    <location>
        <begin position="782"/>
        <end position="793"/>
    </location>
</feature>
<feature type="region of interest" description="Disordered" evidence="1">
    <location>
        <begin position="1014"/>
        <end position="1065"/>
    </location>
</feature>
<feature type="compositionally biased region" description="Basic and acidic residues" evidence="1">
    <location>
        <begin position="741"/>
        <end position="756"/>
    </location>
</feature>
<gene>
    <name evidence="2" type="ORF">IWQ60_007688</name>
</gene>
<dbReference type="SUPFAM" id="SSF52540">
    <property type="entry name" value="P-loop containing nucleoside triphosphate hydrolases"/>
    <property type="match status" value="1"/>
</dbReference>
<dbReference type="InterPro" id="IPR036961">
    <property type="entry name" value="Kinesin_motor_dom_sf"/>
</dbReference>
<keyword evidence="3" id="KW-1185">Reference proteome</keyword>
<feature type="compositionally biased region" description="Low complexity" evidence="1">
    <location>
        <begin position="685"/>
        <end position="698"/>
    </location>
</feature>
<organism evidence="2 3">
    <name type="scientific">Tieghemiomyces parasiticus</name>
    <dbReference type="NCBI Taxonomy" id="78921"/>
    <lineage>
        <taxon>Eukaryota</taxon>
        <taxon>Fungi</taxon>
        <taxon>Fungi incertae sedis</taxon>
        <taxon>Zoopagomycota</taxon>
        <taxon>Kickxellomycotina</taxon>
        <taxon>Dimargaritomycetes</taxon>
        <taxon>Dimargaritales</taxon>
        <taxon>Dimargaritaceae</taxon>
        <taxon>Tieghemiomyces</taxon>
    </lineage>
</organism>
<dbReference type="InterPro" id="IPR017956">
    <property type="entry name" value="AT_hook_DNA-bd_motif"/>
</dbReference>
<feature type="compositionally biased region" description="Acidic residues" evidence="1">
    <location>
        <begin position="930"/>
        <end position="941"/>
    </location>
</feature>
<feature type="compositionally biased region" description="Low complexity" evidence="1">
    <location>
        <begin position="981"/>
        <end position="990"/>
    </location>
</feature>
<protein>
    <recommendedName>
        <fullName evidence="4">Kinesin motor domain-containing protein</fullName>
    </recommendedName>
</protein>
<dbReference type="Gene3D" id="3.40.850.10">
    <property type="entry name" value="Kinesin motor domain"/>
    <property type="match status" value="1"/>
</dbReference>
<feature type="region of interest" description="Disordered" evidence="1">
    <location>
        <begin position="617"/>
        <end position="991"/>
    </location>
</feature>
<feature type="compositionally biased region" description="Low complexity" evidence="1">
    <location>
        <begin position="1238"/>
        <end position="1250"/>
    </location>
</feature>
<reference evidence="2" key="1">
    <citation type="submission" date="2022-07" db="EMBL/GenBank/DDBJ databases">
        <title>Phylogenomic reconstructions and comparative analyses of Kickxellomycotina fungi.</title>
        <authorList>
            <person name="Reynolds N.K."/>
            <person name="Stajich J.E."/>
            <person name="Barry K."/>
            <person name="Grigoriev I.V."/>
            <person name="Crous P."/>
            <person name="Smith M.E."/>
        </authorList>
    </citation>
    <scope>NUCLEOTIDE SEQUENCE</scope>
    <source>
        <strain evidence="2">RSA 861</strain>
    </source>
</reference>
<name>A0A9W8DTK7_9FUNG</name>
<feature type="region of interest" description="Disordered" evidence="1">
    <location>
        <begin position="1096"/>
        <end position="1267"/>
    </location>
</feature>
<feature type="region of interest" description="Disordered" evidence="1">
    <location>
        <begin position="1335"/>
        <end position="1356"/>
    </location>
</feature>
<feature type="compositionally biased region" description="Basic residues" evidence="1">
    <location>
        <begin position="702"/>
        <end position="711"/>
    </location>
</feature>
<dbReference type="EMBL" id="JANBPT010000529">
    <property type="protein sequence ID" value="KAJ1917742.1"/>
    <property type="molecule type" value="Genomic_DNA"/>
</dbReference>
<dbReference type="GO" id="GO:0003677">
    <property type="term" value="F:DNA binding"/>
    <property type="evidence" value="ECO:0007669"/>
    <property type="project" value="InterPro"/>
</dbReference>
<proteinExistence type="predicted"/>
<feature type="compositionally biased region" description="Polar residues" evidence="1">
    <location>
        <begin position="18"/>
        <end position="32"/>
    </location>
</feature>
<feature type="compositionally biased region" description="Acidic residues" evidence="1">
    <location>
        <begin position="1197"/>
        <end position="1210"/>
    </location>
</feature>
<dbReference type="Proteomes" id="UP001150569">
    <property type="component" value="Unassembled WGS sequence"/>
</dbReference>